<name>I4BBE8_TURPD</name>
<dbReference type="AlphaFoldDB" id="I4BBE8"/>
<feature type="region of interest" description="Disordered" evidence="1">
    <location>
        <begin position="253"/>
        <end position="274"/>
    </location>
</feature>
<evidence type="ECO:0000313" key="4">
    <source>
        <dbReference type="Proteomes" id="UP000006048"/>
    </source>
</evidence>
<proteinExistence type="predicted"/>
<feature type="transmembrane region" description="Helical" evidence="2">
    <location>
        <begin position="53"/>
        <end position="73"/>
    </location>
</feature>
<dbReference type="InterPro" id="IPR011990">
    <property type="entry name" value="TPR-like_helical_dom_sf"/>
</dbReference>
<dbReference type="RefSeq" id="WP_014805081.1">
    <property type="nucleotide sequence ID" value="NC_018020.1"/>
</dbReference>
<evidence type="ECO:0008006" key="5">
    <source>
        <dbReference type="Google" id="ProtNLM"/>
    </source>
</evidence>
<evidence type="ECO:0000256" key="2">
    <source>
        <dbReference type="SAM" id="Phobius"/>
    </source>
</evidence>
<keyword evidence="2" id="KW-0812">Transmembrane</keyword>
<keyword evidence="4" id="KW-1185">Reference proteome</keyword>
<dbReference type="EMBL" id="CP002959">
    <property type="protein sequence ID" value="AFM14605.1"/>
    <property type="molecule type" value="Genomic_DNA"/>
</dbReference>
<feature type="region of interest" description="Disordered" evidence="1">
    <location>
        <begin position="10"/>
        <end position="29"/>
    </location>
</feature>
<protein>
    <recommendedName>
        <fullName evidence="5">Tetratricopeptide repeat-like domain-containing protein</fullName>
    </recommendedName>
</protein>
<reference evidence="3 4" key="1">
    <citation type="submission" date="2012-06" db="EMBL/GenBank/DDBJ databases">
        <title>The complete chromosome of genome of Turneriella parva DSM 21527.</title>
        <authorList>
            <consortium name="US DOE Joint Genome Institute (JGI-PGF)"/>
            <person name="Lucas S."/>
            <person name="Han J."/>
            <person name="Lapidus A."/>
            <person name="Bruce D."/>
            <person name="Goodwin L."/>
            <person name="Pitluck S."/>
            <person name="Peters L."/>
            <person name="Kyrpides N."/>
            <person name="Mavromatis K."/>
            <person name="Ivanova N."/>
            <person name="Mikhailova N."/>
            <person name="Chertkov O."/>
            <person name="Detter J.C."/>
            <person name="Tapia R."/>
            <person name="Han C."/>
            <person name="Land M."/>
            <person name="Hauser L."/>
            <person name="Markowitz V."/>
            <person name="Cheng J.-F."/>
            <person name="Hugenholtz P."/>
            <person name="Woyke T."/>
            <person name="Wu D."/>
            <person name="Gronow S."/>
            <person name="Wellnitz S."/>
            <person name="Brambilla E."/>
            <person name="Klenk H.-P."/>
            <person name="Eisen J.A."/>
        </authorList>
    </citation>
    <scope>NUCLEOTIDE SEQUENCE [LARGE SCALE GENOMIC DNA]</scope>
    <source>
        <strain evidence="4">ATCC BAA-1111 / DSM 21527 / NCTC 11395 / H</strain>
    </source>
</reference>
<evidence type="ECO:0000313" key="3">
    <source>
        <dbReference type="EMBL" id="AFM14605.1"/>
    </source>
</evidence>
<evidence type="ECO:0000256" key="1">
    <source>
        <dbReference type="SAM" id="MobiDB-lite"/>
    </source>
</evidence>
<sequence>MALGIKGFRARRRKGETNEPESVQTQSYEEKVPLSQQILQWINDNPRTLRNGLYTVLGITLIVILVFVLHAAARDEHSKKLHTALEKYDQIKILPKGEARSLQMKEFGVSLKPVCEQMISTLESAAACLTAGNALLEGRDYAQAADAFSRAASAYDTDAMVSVARFMQAQALESGKDFEKALAIYKQLEGPYAAVKKSEMAVFHQARMLYYLGKFDEAEEKFVKISRESEGKEFAAPSRNYISMLNAQRSAAAKGREGAAQGGGQARDLVSPKN</sequence>
<organism evidence="3 4">
    <name type="scientific">Turneriella parva (strain ATCC BAA-1111 / DSM 21527 / NCTC 11395 / H)</name>
    <name type="common">Leptospira parva</name>
    <dbReference type="NCBI Taxonomy" id="869212"/>
    <lineage>
        <taxon>Bacteria</taxon>
        <taxon>Pseudomonadati</taxon>
        <taxon>Spirochaetota</taxon>
        <taxon>Spirochaetia</taxon>
        <taxon>Leptospirales</taxon>
        <taxon>Leptospiraceae</taxon>
        <taxon>Turneriella</taxon>
    </lineage>
</organism>
<dbReference type="HOGENOM" id="CLU_1015434_0_0_12"/>
<accession>I4BBE8</accession>
<dbReference type="Proteomes" id="UP000006048">
    <property type="component" value="Chromosome"/>
</dbReference>
<gene>
    <name evidence="3" type="ordered locus">Turpa_3971</name>
</gene>
<dbReference type="Gene3D" id="1.25.40.10">
    <property type="entry name" value="Tetratricopeptide repeat domain"/>
    <property type="match status" value="1"/>
</dbReference>
<keyword evidence="2" id="KW-0472">Membrane</keyword>
<dbReference type="KEGG" id="tpx:Turpa_3971"/>
<dbReference type="SUPFAM" id="SSF48452">
    <property type="entry name" value="TPR-like"/>
    <property type="match status" value="1"/>
</dbReference>
<dbReference type="STRING" id="869212.Turpa_3971"/>
<keyword evidence="2" id="KW-1133">Transmembrane helix</keyword>